<feature type="transmembrane region" description="Helical" evidence="1">
    <location>
        <begin position="385"/>
        <end position="403"/>
    </location>
</feature>
<keyword evidence="1" id="KW-1133">Transmembrane helix</keyword>
<gene>
    <name evidence="2" type="ORF">HMPREF0083_00477</name>
</gene>
<comment type="caution">
    <text evidence="2">The sequence shown here is derived from an EMBL/GenBank/DDBJ whole genome shotgun (WGS) entry which is preliminary data.</text>
</comment>
<feature type="transmembrane region" description="Helical" evidence="1">
    <location>
        <begin position="69"/>
        <end position="89"/>
    </location>
</feature>
<organism evidence="2 3">
    <name type="scientific">Aneurinibacillus aneurinilyticus ATCC 12856</name>
    <dbReference type="NCBI Taxonomy" id="649747"/>
    <lineage>
        <taxon>Bacteria</taxon>
        <taxon>Bacillati</taxon>
        <taxon>Bacillota</taxon>
        <taxon>Bacilli</taxon>
        <taxon>Bacillales</taxon>
        <taxon>Paenibacillaceae</taxon>
        <taxon>Aneurinibacillus group</taxon>
        <taxon>Aneurinibacillus</taxon>
    </lineage>
</organism>
<dbReference type="STRING" id="649747.HMPREF0083_00477"/>
<name>U1X942_ANEAE</name>
<evidence type="ECO:0000313" key="2">
    <source>
        <dbReference type="EMBL" id="ERI11490.1"/>
    </source>
</evidence>
<dbReference type="PIRSF" id="PIRSF037259">
    <property type="entry name" value="EcsB_ABC"/>
    <property type="match status" value="1"/>
</dbReference>
<evidence type="ECO:0000256" key="1">
    <source>
        <dbReference type="SAM" id="Phobius"/>
    </source>
</evidence>
<accession>U1X942</accession>
<dbReference type="GO" id="GO:0016020">
    <property type="term" value="C:membrane"/>
    <property type="evidence" value="ECO:0007669"/>
    <property type="project" value="InterPro"/>
</dbReference>
<feature type="transmembrane region" description="Helical" evidence="1">
    <location>
        <begin position="204"/>
        <end position="221"/>
    </location>
</feature>
<feature type="transmembrane region" description="Helical" evidence="1">
    <location>
        <begin position="177"/>
        <end position="198"/>
    </location>
</feature>
<dbReference type="Pfam" id="PF05975">
    <property type="entry name" value="EcsB"/>
    <property type="match status" value="1"/>
</dbReference>
<dbReference type="InterPro" id="IPR010288">
    <property type="entry name" value="EcsB_ABC"/>
</dbReference>
<feature type="transmembrane region" description="Helical" evidence="1">
    <location>
        <begin position="295"/>
        <end position="313"/>
    </location>
</feature>
<dbReference type="AlphaFoldDB" id="U1X942"/>
<feature type="transmembrane region" description="Helical" evidence="1">
    <location>
        <begin position="40"/>
        <end position="63"/>
    </location>
</feature>
<dbReference type="EMBL" id="AWSJ01000038">
    <property type="protein sequence ID" value="ERI11490.1"/>
    <property type="molecule type" value="Genomic_DNA"/>
</dbReference>
<keyword evidence="1" id="KW-0472">Membrane</keyword>
<dbReference type="HOGENOM" id="CLU_054332_0_0_9"/>
<sequence>MNYTYSAIRILFNKSMGVLMDIKTLWGLRVQEFYRKMFRYYSIIGANVVYFFLVISSIFIYYFNLFLQWIPPQISVEAILSLFVTFILIQTKVRTFIKRADIIFLLPLEWELKSYFIKSLAYSFVIDVIKLLSLITILLSLYLHTTNINFPIFFLIVGIVSYNILMKWTEQWLENHVQFVLHRLNRFFSIYLMCYFLFKNDWIFELVLMSVNLVFLIYFIGKKRNLNWQWLIVEEESALLRNFKFINIFMDVPNLKRSSRNRRLLTMILKRCIPYSQSNTFLYLYSHLFVRYNDYFYLYLRLTLIGIFVNYAIPTSGWIFNILILFMTGFQVIPLQHEIKQSALLYPISKSQINDSFLKFVLVILYAQLFVLYFAMFILTSTAKIYYLVIGSLFVYVFVYFFVSKKVNFSGSAFKE</sequence>
<proteinExistence type="predicted"/>
<feature type="transmembrane region" description="Helical" evidence="1">
    <location>
        <begin position="357"/>
        <end position="379"/>
    </location>
</feature>
<evidence type="ECO:0000313" key="3">
    <source>
        <dbReference type="Proteomes" id="UP000016511"/>
    </source>
</evidence>
<feature type="transmembrane region" description="Helical" evidence="1">
    <location>
        <begin position="120"/>
        <end position="142"/>
    </location>
</feature>
<keyword evidence="3" id="KW-1185">Reference proteome</keyword>
<protein>
    <submittedName>
        <fullName evidence="2">Bacterial ABC transporter protein EcsB</fullName>
    </submittedName>
</protein>
<dbReference type="Proteomes" id="UP000016511">
    <property type="component" value="Unassembled WGS sequence"/>
</dbReference>
<reference evidence="2 3" key="1">
    <citation type="submission" date="2013-08" db="EMBL/GenBank/DDBJ databases">
        <authorList>
            <person name="Weinstock G."/>
            <person name="Sodergren E."/>
            <person name="Wylie T."/>
            <person name="Fulton L."/>
            <person name="Fulton R."/>
            <person name="Fronick C."/>
            <person name="O'Laughlin M."/>
            <person name="Godfrey J."/>
            <person name="Miner T."/>
            <person name="Herter B."/>
            <person name="Appelbaum E."/>
            <person name="Cordes M."/>
            <person name="Lek S."/>
            <person name="Wollam A."/>
            <person name="Pepin K.H."/>
            <person name="Palsikar V.B."/>
            <person name="Mitreva M."/>
            <person name="Wilson R.K."/>
        </authorList>
    </citation>
    <scope>NUCLEOTIDE SEQUENCE [LARGE SCALE GENOMIC DNA]</scope>
    <source>
        <strain evidence="2 3">ATCC 12856</strain>
    </source>
</reference>
<feature type="transmembrane region" description="Helical" evidence="1">
    <location>
        <begin position="148"/>
        <end position="165"/>
    </location>
</feature>
<dbReference type="PATRIC" id="fig|649747.3.peg.436"/>
<dbReference type="eggNOG" id="COG4473">
    <property type="taxonomic scope" value="Bacteria"/>
</dbReference>
<keyword evidence="1" id="KW-0812">Transmembrane</keyword>